<dbReference type="InterPro" id="IPR004087">
    <property type="entry name" value="KH_dom"/>
</dbReference>
<evidence type="ECO:0000256" key="1">
    <source>
        <dbReference type="PROSITE-ProRule" id="PRU00117"/>
    </source>
</evidence>
<keyword evidence="1" id="KW-0694">RNA-binding</keyword>
<feature type="region of interest" description="Disordered" evidence="2">
    <location>
        <begin position="394"/>
        <end position="458"/>
    </location>
</feature>
<feature type="domain" description="K Homology" evidence="3">
    <location>
        <begin position="234"/>
        <end position="307"/>
    </location>
</feature>
<proteinExistence type="predicted"/>
<dbReference type="InterPro" id="IPR040148">
    <property type="entry name" value="FMR1"/>
</dbReference>
<evidence type="ECO:0000313" key="4">
    <source>
        <dbReference type="EMBL" id="CAD9096089.1"/>
    </source>
</evidence>
<reference evidence="4" key="1">
    <citation type="submission" date="2021-01" db="EMBL/GenBank/DDBJ databases">
        <authorList>
            <person name="Corre E."/>
            <person name="Pelletier E."/>
            <person name="Niang G."/>
            <person name="Scheremetjew M."/>
            <person name="Finn R."/>
            <person name="Kale V."/>
            <person name="Holt S."/>
            <person name="Cochrane G."/>
            <person name="Meng A."/>
            <person name="Brown T."/>
            <person name="Cohen L."/>
        </authorList>
    </citation>
    <scope>NUCLEOTIDE SEQUENCE</scope>
    <source>
        <strain evidence="4">OF101</strain>
    </source>
</reference>
<dbReference type="InterPro" id="IPR004088">
    <property type="entry name" value="KH_dom_type_1"/>
</dbReference>
<feature type="compositionally biased region" description="Gly residues" evidence="2">
    <location>
        <begin position="412"/>
        <end position="424"/>
    </location>
</feature>
<feature type="compositionally biased region" description="Basic residues" evidence="2">
    <location>
        <begin position="397"/>
        <end position="411"/>
    </location>
</feature>
<dbReference type="Pfam" id="PF00013">
    <property type="entry name" value="KH_1"/>
    <property type="match status" value="2"/>
</dbReference>
<accession>A0A7S1L6X3</accession>
<dbReference type="SMART" id="SM00322">
    <property type="entry name" value="KH"/>
    <property type="match status" value="1"/>
</dbReference>
<evidence type="ECO:0000256" key="2">
    <source>
        <dbReference type="SAM" id="MobiDB-lite"/>
    </source>
</evidence>
<sequence length="458" mass="51215">MRSGLYVEIQKTPESTTWYNGYVVDIEGENIRVEFEDDVWPADDYPTTSVRRCPSVRSGESWTPKVDEPLEVLVPATESSPSGWALAQLKKIKQKSFFFVALEGLLKGPQDMIVEREGVRRVSTEPTIAASGLVRKLVAVDRELHSWLRSQDSIGCLNDVQIKGKLLLASCTHYRPNAKGSPKVTLVGDEHSVALGEKLLVDIHFKHQITMQRFHTHRDRLMEYLSQKENHYKGQFKETFTVDASFVGRIIGKKGENIKRIREVHEVNVLIQDPQEDERWNVTTITVSGEQEEPVQKAKEEMEYIVVKVPIDPQQVGWIVGKGYQNLTDIATKTGLCSSRFDDQSSSIELCGLRHQVEDAKMMISVHRDYLLVYQDMSEERRNIEKGFEELDELKGGKGKKGGKGGRKGAARGRGSGASAGAGKGSQAIADDVQDDYWGRGAASSRRPNTGRGKGRGK</sequence>
<dbReference type="Gene3D" id="3.30.1370.10">
    <property type="entry name" value="K Homology domain, type 1"/>
    <property type="match status" value="2"/>
</dbReference>
<dbReference type="GO" id="GO:0005634">
    <property type="term" value="C:nucleus"/>
    <property type="evidence" value="ECO:0007669"/>
    <property type="project" value="TreeGrafter"/>
</dbReference>
<name>A0A7S1L6X3_ALECA</name>
<dbReference type="PANTHER" id="PTHR10603:SF7">
    <property type="entry name" value="FRAGILE X MESSENGER RIBONUCLEOPROTEIN 1 HOMOLOG"/>
    <property type="match status" value="1"/>
</dbReference>
<dbReference type="GO" id="GO:0045727">
    <property type="term" value="P:positive regulation of translation"/>
    <property type="evidence" value="ECO:0007669"/>
    <property type="project" value="TreeGrafter"/>
</dbReference>
<dbReference type="CDD" id="cd00105">
    <property type="entry name" value="KH-I"/>
    <property type="match status" value="1"/>
</dbReference>
<evidence type="ECO:0000259" key="3">
    <source>
        <dbReference type="SMART" id="SM00322"/>
    </source>
</evidence>
<gene>
    <name evidence="4" type="ORF">ACAT0790_LOCUS5119</name>
</gene>
<dbReference type="GO" id="GO:0051028">
    <property type="term" value="P:mRNA transport"/>
    <property type="evidence" value="ECO:0007669"/>
    <property type="project" value="TreeGrafter"/>
</dbReference>
<dbReference type="SUPFAM" id="SSF54791">
    <property type="entry name" value="Eukaryotic type KH-domain (KH-domain type I)"/>
    <property type="match status" value="1"/>
</dbReference>
<dbReference type="InterPro" id="IPR036612">
    <property type="entry name" value="KH_dom_type_1_sf"/>
</dbReference>
<dbReference type="AlphaFoldDB" id="A0A7S1L6X3"/>
<dbReference type="GO" id="GO:0003730">
    <property type="term" value="F:mRNA 3'-UTR binding"/>
    <property type="evidence" value="ECO:0007669"/>
    <property type="project" value="TreeGrafter"/>
</dbReference>
<dbReference type="GO" id="GO:0010494">
    <property type="term" value="C:cytoplasmic stress granule"/>
    <property type="evidence" value="ECO:0007669"/>
    <property type="project" value="TreeGrafter"/>
</dbReference>
<dbReference type="GO" id="GO:0045182">
    <property type="term" value="F:translation regulator activity"/>
    <property type="evidence" value="ECO:0007669"/>
    <property type="project" value="TreeGrafter"/>
</dbReference>
<dbReference type="EMBL" id="HBGE01008469">
    <property type="protein sequence ID" value="CAD9096089.1"/>
    <property type="molecule type" value="Transcribed_RNA"/>
</dbReference>
<protein>
    <recommendedName>
        <fullName evidence="3">K Homology domain-containing protein</fullName>
    </recommendedName>
</protein>
<dbReference type="PROSITE" id="PS50084">
    <property type="entry name" value="KH_TYPE_1"/>
    <property type="match status" value="2"/>
</dbReference>
<dbReference type="GO" id="GO:0048513">
    <property type="term" value="P:animal organ development"/>
    <property type="evidence" value="ECO:0007669"/>
    <property type="project" value="TreeGrafter"/>
</dbReference>
<dbReference type="Gene3D" id="2.30.30.140">
    <property type="match status" value="1"/>
</dbReference>
<dbReference type="GO" id="GO:0043488">
    <property type="term" value="P:regulation of mRNA stability"/>
    <property type="evidence" value="ECO:0007669"/>
    <property type="project" value="TreeGrafter"/>
</dbReference>
<organism evidence="4">
    <name type="scientific">Alexandrium catenella</name>
    <name type="common">Red tide dinoflagellate</name>
    <name type="synonym">Gonyaulax catenella</name>
    <dbReference type="NCBI Taxonomy" id="2925"/>
    <lineage>
        <taxon>Eukaryota</taxon>
        <taxon>Sar</taxon>
        <taxon>Alveolata</taxon>
        <taxon>Dinophyceae</taxon>
        <taxon>Gonyaulacales</taxon>
        <taxon>Pyrocystaceae</taxon>
        <taxon>Alexandrium</taxon>
    </lineage>
</organism>
<dbReference type="PANTHER" id="PTHR10603">
    <property type="entry name" value="FRAGILE X MENTAL RETARDATION SYNDROME-RELATED PROTEIN"/>
    <property type="match status" value="1"/>
</dbReference>